<dbReference type="PANTHER" id="PTHR30011">
    <property type="entry name" value="ALKANESULFONATE MONOOXYGENASE-RELATED"/>
    <property type="match status" value="1"/>
</dbReference>
<evidence type="ECO:0000313" key="2">
    <source>
        <dbReference type="EMBL" id="CAB4770572.1"/>
    </source>
</evidence>
<accession>A0A6J7AS56</accession>
<proteinExistence type="predicted"/>
<dbReference type="SUPFAM" id="SSF51679">
    <property type="entry name" value="Bacterial luciferase-like"/>
    <property type="match status" value="1"/>
</dbReference>
<gene>
    <name evidence="2" type="ORF">UFOPK2754_03072</name>
    <name evidence="3" type="ORF">UFOPK3139_02511</name>
</gene>
<evidence type="ECO:0000259" key="1">
    <source>
        <dbReference type="Pfam" id="PF00296"/>
    </source>
</evidence>
<dbReference type="AlphaFoldDB" id="A0A6J7AS56"/>
<name>A0A6J7AS56_9ZZZZ</name>
<evidence type="ECO:0000313" key="3">
    <source>
        <dbReference type="EMBL" id="CAB4835553.1"/>
    </source>
</evidence>
<dbReference type="InterPro" id="IPR036661">
    <property type="entry name" value="Luciferase-like_sf"/>
</dbReference>
<reference evidence="3" key="1">
    <citation type="submission" date="2020-05" db="EMBL/GenBank/DDBJ databases">
        <authorList>
            <person name="Chiriac C."/>
            <person name="Salcher M."/>
            <person name="Ghai R."/>
            <person name="Kavagutti S V."/>
        </authorList>
    </citation>
    <scope>NUCLEOTIDE SEQUENCE</scope>
</reference>
<feature type="domain" description="Luciferase-like" evidence="1">
    <location>
        <begin position="20"/>
        <end position="258"/>
    </location>
</feature>
<organism evidence="3">
    <name type="scientific">freshwater metagenome</name>
    <dbReference type="NCBI Taxonomy" id="449393"/>
    <lineage>
        <taxon>unclassified sequences</taxon>
        <taxon>metagenomes</taxon>
        <taxon>ecological metagenomes</taxon>
    </lineage>
</organism>
<dbReference type="Pfam" id="PF00296">
    <property type="entry name" value="Bac_luciferase"/>
    <property type="match status" value="1"/>
</dbReference>
<dbReference type="EMBL" id="CAFABA010000131">
    <property type="protein sequence ID" value="CAB4835553.1"/>
    <property type="molecule type" value="Genomic_DNA"/>
</dbReference>
<dbReference type="InterPro" id="IPR019921">
    <property type="entry name" value="Lucif-like_OxRdtase_Rv2161c"/>
</dbReference>
<sequence>MKFGLGFANTVPFADGAGGARLATLAEAAGFESLWTVEHVVFPDAYTSRYPYGRDGKMPAKASTPMPDPLVWLTWVAARTTHIRLGTGILVLPQRNPVVLAKEVATLDALSGGRVELGIGVGWLREEFDALGVPWPDRGARTDEYVGVLRELWAHDHAAFAGAYVSFADVSCNPKPVLGHVPITVGGHSEAAARRAGRLGDGFFPAKGSPGRLAELFAVVRDAATAAGRDPDAIELSASHLALTGDDYGAIRAAVDELAALGVARVMVPAFVFARDPEATLALFAEHVISA</sequence>
<dbReference type="PANTHER" id="PTHR30011:SF32">
    <property type="entry name" value="CONSERVED PROTEIN"/>
    <property type="match status" value="1"/>
</dbReference>
<dbReference type="EMBL" id="CAEZYR010000179">
    <property type="protein sequence ID" value="CAB4770572.1"/>
    <property type="molecule type" value="Genomic_DNA"/>
</dbReference>
<dbReference type="InterPro" id="IPR051260">
    <property type="entry name" value="Diverse_substr_monoxygenases"/>
</dbReference>
<protein>
    <submittedName>
        <fullName evidence="3">Unannotated protein</fullName>
    </submittedName>
</protein>
<dbReference type="GO" id="GO:0016705">
    <property type="term" value="F:oxidoreductase activity, acting on paired donors, with incorporation or reduction of molecular oxygen"/>
    <property type="evidence" value="ECO:0007669"/>
    <property type="project" value="InterPro"/>
</dbReference>
<dbReference type="NCBIfam" id="TIGR03619">
    <property type="entry name" value="F420_Rv2161c"/>
    <property type="match status" value="1"/>
</dbReference>
<dbReference type="InterPro" id="IPR011251">
    <property type="entry name" value="Luciferase-like_dom"/>
</dbReference>
<dbReference type="Gene3D" id="3.20.20.30">
    <property type="entry name" value="Luciferase-like domain"/>
    <property type="match status" value="1"/>
</dbReference>